<organism evidence="3 4">
    <name type="scientific">Priestia aryabhattai</name>
    <name type="common">Bacillus aryabhattai</name>
    <dbReference type="NCBI Taxonomy" id="412384"/>
    <lineage>
        <taxon>Bacteria</taxon>
        <taxon>Bacillati</taxon>
        <taxon>Bacillota</taxon>
        <taxon>Bacilli</taxon>
        <taxon>Bacillales</taxon>
        <taxon>Bacillaceae</taxon>
        <taxon>Priestia</taxon>
    </lineage>
</organism>
<dbReference type="Proteomes" id="UP000543174">
    <property type="component" value="Unassembled WGS sequence"/>
</dbReference>
<protein>
    <submittedName>
        <fullName evidence="3">Uncharacterized protein</fullName>
    </submittedName>
</protein>
<dbReference type="AlphaFoldDB" id="A0A7W3NHF0"/>
<keyword evidence="2" id="KW-0472">Membrane</keyword>
<name>A0A7W3NHF0_PRIAR</name>
<gene>
    <name evidence="3" type="ORF">HNP21_006105</name>
</gene>
<accession>A0A7W3NHF0</accession>
<evidence type="ECO:0000256" key="1">
    <source>
        <dbReference type="SAM" id="MobiDB-lite"/>
    </source>
</evidence>
<keyword evidence="2" id="KW-0812">Transmembrane</keyword>
<evidence type="ECO:0000256" key="2">
    <source>
        <dbReference type="SAM" id="Phobius"/>
    </source>
</evidence>
<evidence type="ECO:0000313" key="3">
    <source>
        <dbReference type="EMBL" id="MBA9042927.1"/>
    </source>
</evidence>
<dbReference type="EMBL" id="JACJHT010000021">
    <property type="protein sequence ID" value="MBA9042927.1"/>
    <property type="molecule type" value="Genomic_DNA"/>
</dbReference>
<reference evidence="3" key="1">
    <citation type="submission" date="2020-08" db="EMBL/GenBank/DDBJ databases">
        <title>Functional genomics of gut bacteria from endangered species of beetles.</title>
        <authorList>
            <person name="Carlos-Shanley C."/>
        </authorList>
    </citation>
    <scope>NUCLEOTIDE SEQUENCE [LARGE SCALE GENOMIC DNA]</scope>
    <source>
        <strain evidence="3">S00060</strain>
    </source>
</reference>
<feature type="region of interest" description="Disordered" evidence="1">
    <location>
        <begin position="50"/>
        <end position="71"/>
    </location>
</feature>
<sequence length="71" mass="7803">MNNVQQLTSLFNVNGLFAKKNNNRGMLLPLLSIGIGTLVIWMIRGNGNKPGAPTMQTMTSRNQMKNGLSKQ</sequence>
<keyword evidence="4" id="KW-1185">Reference proteome</keyword>
<feature type="transmembrane region" description="Helical" evidence="2">
    <location>
        <begin position="26"/>
        <end position="43"/>
    </location>
</feature>
<comment type="caution">
    <text evidence="3">The sequence shown here is derived from an EMBL/GenBank/DDBJ whole genome shotgun (WGS) entry which is preliminary data.</text>
</comment>
<proteinExistence type="predicted"/>
<keyword evidence="2" id="KW-1133">Transmembrane helix</keyword>
<dbReference type="RefSeq" id="WP_182528217.1">
    <property type="nucleotide sequence ID" value="NZ_JACJHT010000021.1"/>
</dbReference>
<evidence type="ECO:0000313" key="4">
    <source>
        <dbReference type="Proteomes" id="UP000543174"/>
    </source>
</evidence>
<feature type="compositionally biased region" description="Polar residues" evidence="1">
    <location>
        <begin position="54"/>
        <end position="71"/>
    </location>
</feature>